<organism evidence="3 4">
    <name type="scientific">Haematococcus lacustris</name>
    <name type="common">Green alga</name>
    <name type="synonym">Haematococcus pluvialis</name>
    <dbReference type="NCBI Taxonomy" id="44745"/>
    <lineage>
        <taxon>Eukaryota</taxon>
        <taxon>Viridiplantae</taxon>
        <taxon>Chlorophyta</taxon>
        <taxon>core chlorophytes</taxon>
        <taxon>Chlorophyceae</taxon>
        <taxon>CS clade</taxon>
        <taxon>Chlamydomonadales</taxon>
        <taxon>Haematococcaceae</taxon>
        <taxon>Haematococcus</taxon>
    </lineage>
</organism>
<reference evidence="3 4" key="1">
    <citation type="submission" date="2020-02" db="EMBL/GenBank/DDBJ databases">
        <title>Draft genome sequence of Haematococcus lacustris strain NIES-144.</title>
        <authorList>
            <person name="Morimoto D."/>
            <person name="Nakagawa S."/>
            <person name="Yoshida T."/>
            <person name="Sawayama S."/>
        </authorList>
    </citation>
    <scope>NUCLEOTIDE SEQUENCE [LARGE SCALE GENOMIC DNA]</scope>
    <source>
        <strain evidence="3 4">NIES-144</strain>
    </source>
</reference>
<feature type="transmembrane region" description="Helical" evidence="2">
    <location>
        <begin position="172"/>
        <end position="195"/>
    </location>
</feature>
<keyword evidence="2" id="KW-0812">Transmembrane</keyword>
<evidence type="ECO:0000313" key="3">
    <source>
        <dbReference type="EMBL" id="GFH29742.1"/>
    </source>
</evidence>
<keyword evidence="2" id="KW-1133">Transmembrane helix</keyword>
<protein>
    <submittedName>
        <fullName evidence="3">Guanylate cyclase domain-containing protein</fullName>
    </submittedName>
</protein>
<proteinExistence type="predicted"/>
<feature type="region of interest" description="Disordered" evidence="1">
    <location>
        <begin position="137"/>
        <end position="163"/>
    </location>
</feature>
<evidence type="ECO:0000256" key="2">
    <source>
        <dbReference type="SAM" id="Phobius"/>
    </source>
</evidence>
<dbReference type="EMBL" id="BLLF01004503">
    <property type="protein sequence ID" value="GFH29742.1"/>
    <property type="molecule type" value="Genomic_DNA"/>
</dbReference>
<comment type="caution">
    <text evidence="3">The sequence shown here is derived from an EMBL/GenBank/DDBJ whole genome shotgun (WGS) entry which is preliminary data.</text>
</comment>
<dbReference type="InterPro" id="IPR029787">
    <property type="entry name" value="Nucleotide_cyclase"/>
</dbReference>
<evidence type="ECO:0000256" key="1">
    <source>
        <dbReference type="SAM" id="MobiDB-lite"/>
    </source>
</evidence>
<feature type="non-terminal residue" evidence="3">
    <location>
        <position position="1"/>
    </location>
</feature>
<dbReference type="Gene3D" id="3.30.70.1230">
    <property type="entry name" value="Nucleotide cyclase"/>
    <property type="match status" value="1"/>
</dbReference>
<keyword evidence="2" id="KW-0472">Membrane</keyword>
<name>A0A6A0AAU6_HAELA</name>
<sequence length="295" mass="31990">MVTINAQSAPELRFFSYSVLSYLASAGVLDALLLDPDTGKWWRWVAAGFQADDAARFLAAHRASLQHPNMHVQIRIPGASAFVSTAGNMVLKITTQQQDPQQIVAEAAASLTASFTKLFGYNTSLFRTWYWASLNRQLSQPPPPSPPSPISPPLPSAARSQEPGQWGAVGGMAGLIALVVGLGATLMVAVAALLVRPHLKRLWAQQQTWRQAPGVGPHTCLLVTDIQDSTWLWDSLAPEVMNMALKLHNDCLRTLAADHQGYESVWEGDSFVIAFPHPAPALRFAAAPLLLLIKS</sequence>
<keyword evidence="4" id="KW-1185">Reference proteome</keyword>
<gene>
    <name evidence="3" type="ORF">HaLaN_28456</name>
</gene>
<dbReference type="SUPFAM" id="SSF55073">
    <property type="entry name" value="Nucleotide cyclase"/>
    <property type="match status" value="1"/>
</dbReference>
<dbReference type="InterPro" id="IPR050697">
    <property type="entry name" value="Adenylyl/Guanylyl_Cyclase_3/4"/>
</dbReference>
<dbReference type="Proteomes" id="UP000485058">
    <property type="component" value="Unassembled WGS sequence"/>
</dbReference>
<accession>A0A6A0AAU6</accession>
<dbReference type="PANTHER" id="PTHR43081:SF1">
    <property type="entry name" value="ADENYLATE CYCLASE, TERMINAL-DIFFERENTIATION SPECIFIC"/>
    <property type="match status" value="1"/>
</dbReference>
<evidence type="ECO:0000313" key="4">
    <source>
        <dbReference type="Proteomes" id="UP000485058"/>
    </source>
</evidence>
<feature type="transmembrane region" description="Helical" evidence="2">
    <location>
        <begin position="12"/>
        <end position="34"/>
    </location>
</feature>
<feature type="compositionally biased region" description="Pro residues" evidence="1">
    <location>
        <begin position="140"/>
        <end position="155"/>
    </location>
</feature>
<dbReference type="PANTHER" id="PTHR43081">
    <property type="entry name" value="ADENYLATE CYCLASE, TERMINAL-DIFFERENTIATION SPECIFIC-RELATED"/>
    <property type="match status" value="1"/>
</dbReference>
<dbReference type="AlphaFoldDB" id="A0A6A0AAU6"/>